<evidence type="ECO:0000313" key="2">
    <source>
        <dbReference type="Proteomes" id="UP001341840"/>
    </source>
</evidence>
<sequence length="139" mass="15695">MRDERESQKDKRFLEKEKARVIEINETKEERVIRPPSLSPSPLSLLVLCASPPPPLPTPLCTRRRCLLSPHHFCSCRHSSSVLLVPAASSSILAGSVHRRLLLFPHRYVLVEVIFSLPLHTAPSPSSTHHSPSLHEYQQ</sequence>
<evidence type="ECO:0000313" key="1">
    <source>
        <dbReference type="EMBL" id="MED6206255.1"/>
    </source>
</evidence>
<name>A0ABU6YA93_9FABA</name>
<organism evidence="1 2">
    <name type="scientific">Stylosanthes scabra</name>
    <dbReference type="NCBI Taxonomy" id="79078"/>
    <lineage>
        <taxon>Eukaryota</taxon>
        <taxon>Viridiplantae</taxon>
        <taxon>Streptophyta</taxon>
        <taxon>Embryophyta</taxon>
        <taxon>Tracheophyta</taxon>
        <taxon>Spermatophyta</taxon>
        <taxon>Magnoliopsida</taxon>
        <taxon>eudicotyledons</taxon>
        <taxon>Gunneridae</taxon>
        <taxon>Pentapetalae</taxon>
        <taxon>rosids</taxon>
        <taxon>fabids</taxon>
        <taxon>Fabales</taxon>
        <taxon>Fabaceae</taxon>
        <taxon>Papilionoideae</taxon>
        <taxon>50 kb inversion clade</taxon>
        <taxon>dalbergioids sensu lato</taxon>
        <taxon>Dalbergieae</taxon>
        <taxon>Pterocarpus clade</taxon>
        <taxon>Stylosanthes</taxon>
    </lineage>
</organism>
<protein>
    <submittedName>
        <fullName evidence="1">Uncharacterized protein</fullName>
    </submittedName>
</protein>
<dbReference type="Proteomes" id="UP001341840">
    <property type="component" value="Unassembled WGS sequence"/>
</dbReference>
<keyword evidence="2" id="KW-1185">Reference proteome</keyword>
<accession>A0ABU6YA93</accession>
<dbReference type="EMBL" id="JASCZI010241746">
    <property type="protein sequence ID" value="MED6206255.1"/>
    <property type="molecule type" value="Genomic_DNA"/>
</dbReference>
<reference evidence="1 2" key="1">
    <citation type="journal article" date="2023" name="Plants (Basel)">
        <title>Bridging the Gap: Combining Genomics and Transcriptomics Approaches to Understand Stylosanthes scabra, an Orphan Legume from the Brazilian Caatinga.</title>
        <authorList>
            <person name="Ferreira-Neto J.R.C."/>
            <person name="da Silva M.D."/>
            <person name="Binneck E."/>
            <person name="de Melo N.F."/>
            <person name="da Silva R.H."/>
            <person name="de Melo A.L.T.M."/>
            <person name="Pandolfi V."/>
            <person name="Bustamante F.O."/>
            <person name="Brasileiro-Vidal A.C."/>
            <person name="Benko-Iseppon A.M."/>
        </authorList>
    </citation>
    <scope>NUCLEOTIDE SEQUENCE [LARGE SCALE GENOMIC DNA]</scope>
    <source>
        <tissue evidence="1">Leaves</tissue>
    </source>
</reference>
<proteinExistence type="predicted"/>
<comment type="caution">
    <text evidence="1">The sequence shown here is derived from an EMBL/GenBank/DDBJ whole genome shotgun (WGS) entry which is preliminary data.</text>
</comment>
<gene>
    <name evidence="1" type="ORF">PIB30_024982</name>
</gene>